<dbReference type="InterPro" id="IPR040026">
    <property type="entry name" value="FliD"/>
</dbReference>
<keyword evidence="5" id="KW-0964">Secreted</keyword>
<comment type="similarity">
    <text evidence="1 5">Belongs to the FliD family.</text>
</comment>
<feature type="domain" description="Flagellar hook-associated protein 2 C-terminal" evidence="7">
    <location>
        <begin position="235"/>
        <end position="533"/>
    </location>
</feature>
<feature type="domain" description="Flagellar hook-associated protein 2 N-terminal" evidence="6">
    <location>
        <begin position="15"/>
        <end position="110"/>
    </location>
</feature>
<proteinExistence type="inferred from homology"/>
<reference evidence="8" key="2">
    <citation type="submission" date="2020-09" db="EMBL/GenBank/DDBJ databases">
        <authorList>
            <person name="Sun Q."/>
            <person name="Kim S."/>
        </authorList>
    </citation>
    <scope>NUCLEOTIDE SEQUENCE</scope>
    <source>
        <strain evidence="8">KCTC 23714</strain>
    </source>
</reference>
<evidence type="ECO:0000256" key="4">
    <source>
        <dbReference type="ARBA" id="ARBA00023143"/>
    </source>
</evidence>
<dbReference type="InterPro" id="IPR003481">
    <property type="entry name" value="FliD_N"/>
</dbReference>
<dbReference type="GO" id="GO:0005576">
    <property type="term" value="C:extracellular region"/>
    <property type="evidence" value="ECO:0007669"/>
    <property type="project" value="UniProtKB-SubCell"/>
</dbReference>
<dbReference type="PANTHER" id="PTHR30288">
    <property type="entry name" value="FLAGELLAR CAP/ASSEMBLY PROTEIN FLID"/>
    <property type="match status" value="1"/>
</dbReference>
<sequence length="550" mass="58129">MAQIDLLSKLNKTGSGVDLKELATSLVEASISVPKQTAQDRLDKTEVSISAIGTVRSQLLSVQSSLSAIAANDVLSVRSSSGTVGTKVTDRNALAMGETTVGVLQVAKSQVLEFTGFSSKTATLPAGKVTLDFGAWYTPEGATEESFAVKPGTQTLTLNVSEGTTLETFARQIDALYGLTAAVLDKGDGTFSLGVLTQPGAGNAIRLTVEETTPGSGLARFDTTTTNSTVQAQAAQNAVVTVNGIQIFRETNTLTDVVPGMELTISQPGTSTRLTVSRDQEIARTNLMTLVEKVNAAQAMLTKMTARETEDEEAGDLAGNAGLQGLKRQLDSLIRRPIAGYGDKPVYLTELGLRTQQDGSLTLNAKAFEKAFADNPSAFDAVFSNRLTADDEGVSVVGVSTRKMTPGVFSFQRNPATAEATMGDTTFSGVDMGDGRTFFTAAAGEFSGLILKVDDEVASARISYGKSFLTLLDEVISSATANSGTLDMMRNTVTAEATDAQKTLTELDTRAESLKTMYAQRFGAMEAAVTRFNSTSSYLDSLVAQWNKNE</sequence>
<evidence type="ECO:0000259" key="6">
    <source>
        <dbReference type="Pfam" id="PF02465"/>
    </source>
</evidence>
<comment type="function">
    <text evidence="5">Required for morphogenesis and for the elongation of the flagellar filament by facilitating polymerization of the flagellin monomers at the tip of growing filament. Forms a capping structure, which prevents flagellin subunits (transported through the central channel of the flagellum) from leaking out without polymerization at the distal end.</text>
</comment>
<evidence type="ECO:0000256" key="5">
    <source>
        <dbReference type="RuleBase" id="RU362066"/>
    </source>
</evidence>
<dbReference type="EMBL" id="BMYQ01000001">
    <property type="protein sequence ID" value="GGW21469.1"/>
    <property type="molecule type" value="Genomic_DNA"/>
</dbReference>
<keyword evidence="3" id="KW-0175">Coiled coil</keyword>
<reference evidence="8" key="1">
    <citation type="journal article" date="2014" name="Int. J. Syst. Evol. Microbiol.">
        <title>Complete genome sequence of Corynebacterium casei LMG S-19264T (=DSM 44701T), isolated from a smear-ripened cheese.</title>
        <authorList>
            <consortium name="US DOE Joint Genome Institute (JGI-PGF)"/>
            <person name="Walter F."/>
            <person name="Albersmeier A."/>
            <person name="Kalinowski J."/>
            <person name="Ruckert C."/>
        </authorList>
    </citation>
    <scope>NUCLEOTIDE SEQUENCE</scope>
    <source>
        <strain evidence="8">KCTC 23714</strain>
    </source>
</reference>
<evidence type="ECO:0000259" key="7">
    <source>
        <dbReference type="Pfam" id="PF07195"/>
    </source>
</evidence>
<evidence type="ECO:0000256" key="2">
    <source>
        <dbReference type="ARBA" id="ARBA00011255"/>
    </source>
</evidence>
<comment type="subcellular location">
    <subcellularLocation>
        <location evidence="5">Secreted</location>
    </subcellularLocation>
    <subcellularLocation>
        <location evidence="5">Bacterial flagellum</location>
    </subcellularLocation>
</comment>
<dbReference type="GO" id="GO:0007155">
    <property type="term" value="P:cell adhesion"/>
    <property type="evidence" value="ECO:0007669"/>
    <property type="project" value="InterPro"/>
</dbReference>
<dbReference type="AlphaFoldDB" id="A0A918MGV8"/>
<accession>A0A918MGV8</accession>
<dbReference type="PANTHER" id="PTHR30288:SF0">
    <property type="entry name" value="FLAGELLAR HOOK-ASSOCIATED PROTEIN 2"/>
    <property type="match status" value="1"/>
</dbReference>
<keyword evidence="8" id="KW-0969">Cilium</keyword>
<comment type="caution">
    <text evidence="8">The sequence shown here is derived from an EMBL/GenBank/DDBJ whole genome shotgun (WGS) entry which is preliminary data.</text>
</comment>
<evidence type="ECO:0000256" key="3">
    <source>
        <dbReference type="ARBA" id="ARBA00023054"/>
    </source>
</evidence>
<dbReference type="InterPro" id="IPR010809">
    <property type="entry name" value="FliD_C"/>
</dbReference>
<dbReference type="GO" id="GO:0009421">
    <property type="term" value="C:bacterial-type flagellum filament cap"/>
    <property type="evidence" value="ECO:0007669"/>
    <property type="project" value="InterPro"/>
</dbReference>
<organism evidence="8 9">
    <name type="scientific">Gemmobacter lanyuensis</name>
    <dbReference type="NCBI Taxonomy" id="1054497"/>
    <lineage>
        <taxon>Bacteria</taxon>
        <taxon>Pseudomonadati</taxon>
        <taxon>Pseudomonadota</taxon>
        <taxon>Alphaproteobacteria</taxon>
        <taxon>Rhodobacterales</taxon>
        <taxon>Paracoccaceae</taxon>
        <taxon>Gemmobacter</taxon>
    </lineage>
</organism>
<dbReference type="GO" id="GO:0071973">
    <property type="term" value="P:bacterial-type flagellum-dependent cell motility"/>
    <property type="evidence" value="ECO:0007669"/>
    <property type="project" value="TreeGrafter"/>
</dbReference>
<keyword evidence="9" id="KW-1185">Reference proteome</keyword>
<gene>
    <name evidence="8" type="primary">fliD</name>
    <name evidence="8" type="ORF">GCM10011452_01950</name>
</gene>
<keyword evidence="4 5" id="KW-0975">Bacterial flagellum</keyword>
<dbReference type="Proteomes" id="UP000628984">
    <property type="component" value="Unassembled WGS sequence"/>
</dbReference>
<evidence type="ECO:0000313" key="9">
    <source>
        <dbReference type="Proteomes" id="UP000628984"/>
    </source>
</evidence>
<name>A0A918MGV8_9RHOB</name>
<evidence type="ECO:0000313" key="8">
    <source>
        <dbReference type="EMBL" id="GGW21469.1"/>
    </source>
</evidence>
<dbReference type="Pfam" id="PF02465">
    <property type="entry name" value="FliD_N"/>
    <property type="match status" value="1"/>
</dbReference>
<protein>
    <recommendedName>
        <fullName evidence="5">Flagellar hook-associated protein 2</fullName>
        <shortName evidence="5">HAP2</shortName>
    </recommendedName>
    <alternativeName>
        <fullName evidence="5">Flagellar cap protein</fullName>
    </alternativeName>
</protein>
<dbReference type="Pfam" id="PF07195">
    <property type="entry name" value="FliD_C"/>
    <property type="match status" value="1"/>
</dbReference>
<keyword evidence="8" id="KW-0282">Flagellum</keyword>
<comment type="subunit">
    <text evidence="2 5">Homopentamer.</text>
</comment>
<dbReference type="GO" id="GO:0009424">
    <property type="term" value="C:bacterial-type flagellum hook"/>
    <property type="evidence" value="ECO:0007669"/>
    <property type="project" value="UniProtKB-UniRule"/>
</dbReference>
<evidence type="ECO:0000256" key="1">
    <source>
        <dbReference type="ARBA" id="ARBA00009764"/>
    </source>
</evidence>
<keyword evidence="8" id="KW-0966">Cell projection</keyword>
<dbReference type="RefSeq" id="WP_189631937.1">
    <property type="nucleotide sequence ID" value="NZ_BMYQ01000001.1"/>
</dbReference>